<feature type="domain" description="Berberine/berberine-like" evidence="6">
    <location>
        <begin position="244"/>
        <end position="299"/>
    </location>
</feature>
<organism evidence="7 8">
    <name type="scientific">Hibiscus syriacus</name>
    <name type="common">Rose of Sharon</name>
    <dbReference type="NCBI Taxonomy" id="106335"/>
    <lineage>
        <taxon>Eukaryota</taxon>
        <taxon>Viridiplantae</taxon>
        <taxon>Streptophyta</taxon>
        <taxon>Embryophyta</taxon>
        <taxon>Tracheophyta</taxon>
        <taxon>Spermatophyta</taxon>
        <taxon>Magnoliopsida</taxon>
        <taxon>eudicotyledons</taxon>
        <taxon>Gunneridae</taxon>
        <taxon>Pentapetalae</taxon>
        <taxon>rosids</taxon>
        <taxon>malvids</taxon>
        <taxon>Malvales</taxon>
        <taxon>Malvaceae</taxon>
        <taxon>Malvoideae</taxon>
        <taxon>Hibiscus</taxon>
    </lineage>
</organism>
<dbReference type="InterPro" id="IPR016169">
    <property type="entry name" value="FAD-bd_PCMH_sub2"/>
</dbReference>
<evidence type="ECO:0000256" key="4">
    <source>
        <dbReference type="SAM" id="MobiDB-lite"/>
    </source>
</evidence>
<feature type="chain" id="PRO_5025359819" description="Berberine/berberine-like domain-containing protein" evidence="5">
    <location>
        <begin position="31"/>
        <end position="304"/>
    </location>
</feature>
<protein>
    <recommendedName>
        <fullName evidence="6">Berberine/berberine-like domain-containing protein</fullName>
    </recommendedName>
</protein>
<name>A0A6A3BLH6_HIBSY</name>
<sequence>MNSSHFNYHSTFPQLFAVLLAFSWLITAEAQTHEQFLHCLSLHSKDSSTISMLTYSPNNRSCSSILESSIQNLRFDTAATPKPLLIVTLVHASHIQATVHCSRTHGLQIRTRSGGHDFGGLWHVSEVPINEKSKTLAFPAGTCPTIDVGDHFSGGGILNRKFMGEDLFWAIRGGGRGSFRIVLDWKLRLVPTSDSTNRDRLPSHQNHGTKRSSTHPSVAVHTWIRRFYDEMTPYVSKSPREVNVNYRDSDIGANNRSGNTSYAEARIWGSKYFKNNFKRLAIVKTLVDPQNFKHEQSIPSLSSS</sequence>
<dbReference type="GO" id="GO:0050660">
    <property type="term" value="F:flavin adenine dinucleotide binding"/>
    <property type="evidence" value="ECO:0007669"/>
    <property type="project" value="InterPro"/>
</dbReference>
<dbReference type="InterPro" id="IPR036318">
    <property type="entry name" value="FAD-bd_PCMH-like_sf"/>
</dbReference>
<dbReference type="Gene3D" id="3.30.43.10">
    <property type="entry name" value="Uridine Diphospho-n-acetylenolpyruvylglucosamine Reductase, domain 2"/>
    <property type="match status" value="1"/>
</dbReference>
<dbReference type="EMBL" id="VEPZ02000823">
    <property type="protein sequence ID" value="KAE8717484.1"/>
    <property type="molecule type" value="Genomic_DNA"/>
</dbReference>
<evidence type="ECO:0000313" key="7">
    <source>
        <dbReference type="EMBL" id="KAE8717484.1"/>
    </source>
</evidence>
<evidence type="ECO:0000256" key="2">
    <source>
        <dbReference type="ARBA" id="ARBA00022827"/>
    </source>
</evidence>
<dbReference type="Pfam" id="PF08031">
    <property type="entry name" value="BBE"/>
    <property type="match status" value="1"/>
</dbReference>
<comment type="caution">
    <text evidence="7">The sequence shown here is derived from an EMBL/GenBank/DDBJ whole genome shotgun (WGS) entry which is preliminary data.</text>
</comment>
<reference evidence="7" key="1">
    <citation type="submission" date="2019-09" db="EMBL/GenBank/DDBJ databases">
        <title>Draft genome information of white flower Hibiscus syriacus.</title>
        <authorList>
            <person name="Kim Y.-M."/>
        </authorList>
    </citation>
    <scope>NUCLEOTIDE SEQUENCE [LARGE SCALE GENOMIC DNA]</scope>
    <source>
        <strain evidence="7">YM2019G1</strain>
    </source>
</reference>
<feature type="region of interest" description="Disordered" evidence="4">
    <location>
        <begin position="194"/>
        <end position="217"/>
    </location>
</feature>
<evidence type="ECO:0000256" key="1">
    <source>
        <dbReference type="ARBA" id="ARBA00022630"/>
    </source>
</evidence>
<keyword evidence="8" id="KW-1185">Reference proteome</keyword>
<keyword evidence="2" id="KW-0274">FAD</keyword>
<dbReference type="InterPro" id="IPR012951">
    <property type="entry name" value="BBE"/>
</dbReference>
<dbReference type="InterPro" id="IPR016167">
    <property type="entry name" value="FAD-bd_PCMH_sub1"/>
</dbReference>
<keyword evidence="5" id="KW-0732">Signal</keyword>
<feature type="signal peptide" evidence="5">
    <location>
        <begin position="1"/>
        <end position="30"/>
    </location>
</feature>
<evidence type="ECO:0000313" key="8">
    <source>
        <dbReference type="Proteomes" id="UP000436088"/>
    </source>
</evidence>
<dbReference type="SUPFAM" id="SSF56176">
    <property type="entry name" value="FAD-binding/transporter-associated domain-like"/>
    <property type="match status" value="1"/>
</dbReference>
<evidence type="ECO:0000256" key="5">
    <source>
        <dbReference type="SAM" id="SignalP"/>
    </source>
</evidence>
<evidence type="ECO:0000256" key="3">
    <source>
        <dbReference type="ARBA" id="ARBA00023002"/>
    </source>
</evidence>
<dbReference type="Gene3D" id="3.30.465.10">
    <property type="match status" value="1"/>
</dbReference>
<dbReference type="PANTHER" id="PTHR32448">
    <property type="entry name" value="OS08G0158400 PROTEIN"/>
    <property type="match status" value="1"/>
</dbReference>
<gene>
    <name evidence="7" type="ORF">F3Y22_tig00110044pilonHSYRG00057</name>
</gene>
<keyword evidence="3" id="KW-0560">Oxidoreductase</keyword>
<evidence type="ECO:0000259" key="6">
    <source>
        <dbReference type="Pfam" id="PF08031"/>
    </source>
</evidence>
<dbReference type="AlphaFoldDB" id="A0A6A3BLH6"/>
<proteinExistence type="predicted"/>
<dbReference type="GO" id="GO:0016491">
    <property type="term" value="F:oxidoreductase activity"/>
    <property type="evidence" value="ECO:0007669"/>
    <property type="project" value="UniProtKB-KW"/>
</dbReference>
<accession>A0A6A3BLH6</accession>
<dbReference type="Proteomes" id="UP000436088">
    <property type="component" value="Unassembled WGS sequence"/>
</dbReference>
<keyword evidence="1" id="KW-0285">Flavoprotein</keyword>